<evidence type="ECO:0000259" key="1">
    <source>
        <dbReference type="Pfam" id="PF01636"/>
    </source>
</evidence>
<dbReference type="EMBL" id="RKHQ01000002">
    <property type="protein sequence ID" value="ROR93832.1"/>
    <property type="molecule type" value="Genomic_DNA"/>
</dbReference>
<proteinExistence type="predicted"/>
<name>A0A3N2D231_9MICO</name>
<comment type="caution">
    <text evidence="2">The sequence shown here is derived from an EMBL/GenBank/DDBJ whole genome shotgun (WGS) entry which is preliminary data.</text>
</comment>
<dbReference type="SUPFAM" id="SSF56112">
    <property type="entry name" value="Protein kinase-like (PK-like)"/>
    <property type="match status" value="1"/>
</dbReference>
<dbReference type="RefSeq" id="WP_123740725.1">
    <property type="nucleotide sequence ID" value="NZ_RKHQ01000002.1"/>
</dbReference>
<protein>
    <submittedName>
        <fullName evidence="2">Phosphotransferase family enzyme</fullName>
    </submittedName>
</protein>
<sequence>MTGTEETPLTGGNAAVGVVRVGDTVRKPWLPTTPRVHALLSALRDAGLDVPEPRGRDERGRQVLEHVPGPVALGGPPLTAAGLRRVGALVRRLHDAAAALDPEADLDPWPVLLPPPDDDDGARLPCHHDLAPWNLVVGRRWVFIDWDGAGPSTRSWDLAYAAQTFALDDPDLAPGVSAERLAALVDGYDPGPTLRAALTTALVRRPAAMRDHLAAAAVSGWEPWARMHREGHGEHWARVSAYVEENAAVWRRVLLRSA</sequence>
<dbReference type="GO" id="GO:0016740">
    <property type="term" value="F:transferase activity"/>
    <property type="evidence" value="ECO:0007669"/>
    <property type="project" value="UniProtKB-KW"/>
</dbReference>
<dbReference type="AlphaFoldDB" id="A0A3N2D231"/>
<evidence type="ECO:0000313" key="3">
    <source>
        <dbReference type="Proteomes" id="UP000275356"/>
    </source>
</evidence>
<gene>
    <name evidence="2" type="ORF">EDD28_3260</name>
</gene>
<reference evidence="2 3" key="1">
    <citation type="submission" date="2018-11" db="EMBL/GenBank/DDBJ databases">
        <title>Sequencing the genomes of 1000 actinobacteria strains.</title>
        <authorList>
            <person name="Klenk H.-P."/>
        </authorList>
    </citation>
    <scope>NUCLEOTIDE SEQUENCE [LARGE SCALE GENOMIC DNA]</scope>
    <source>
        <strain evidence="2 3">DSM 13521</strain>
    </source>
</reference>
<feature type="domain" description="Aminoglycoside phosphotransferase" evidence="1">
    <location>
        <begin position="115"/>
        <end position="174"/>
    </location>
</feature>
<accession>A0A3N2D231</accession>
<keyword evidence="2" id="KW-0808">Transferase</keyword>
<evidence type="ECO:0000313" key="2">
    <source>
        <dbReference type="EMBL" id="ROR93832.1"/>
    </source>
</evidence>
<dbReference type="InterPro" id="IPR002575">
    <property type="entry name" value="Aminoglycoside_PTrfase"/>
</dbReference>
<dbReference type="Gene3D" id="3.90.1200.10">
    <property type="match status" value="1"/>
</dbReference>
<dbReference type="Proteomes" id="UP000275356">
    <property type="component" value="Unassembled WGS sequence"/>
</dbReference>
<keyword evidence="3" id="KW-1185">Reference proteome</keyword>
<dbReference type="Pfam" id="PF01636">
    <property type="entry name" value="APH"/>
    <property type="match status" value="1"/>
</dbReference>
<dbReference type="OrthoDB" id="236897at2"/>
<dbReference type="InterPro" id="IPR011009">
    <property type="entry name" value="Kinase-like_dom_sf"/>
</dbReference>
<organism evidence="2 3">
    <name type="scientific">Salana multivorans</name>
    <dbReference type="NCBI Taxonomy" id="120377"/>
    <lineage>
        <taxon>Bacteria</taxon>
        <taxon>Bacillati</taxon>
        <taxon>Actinomycetota</taxon>
        <taxon>Actinomycetes</taxon>
        <taxon>Micrococcales</taxon>
        <taxon>Beutenbergiaceae</taxon>
        <taxon>Salana</taxon>
    </lineage>
</organism>